<evidence type="ECO:0000259" key="2">
    <source>
        <dbReference type="Pfam" id="PF07589"/>
    </source>
</evidence>
<accession>C6E4A8</accession>
<dbReference type="AlphaFoldDB" id="C6E4A8"/>
<sequence>MRKLISATVLALSLIATQAFAIPELQLYIPGASYVDGDDTWVISSNTFELWVIGNAEKGPISGVYLAAAYTTGESGEIKITPTGGSTPLATAFSGGDGTKPLLGDGSDLTPHAPWGAGTSWYSYLLGDFTSSADTIYDYTPGISGQGYGQINKYDVDITGYASGLHFDAYDHYESGNHSNYKYIFAPNSHDAENGANPVPEPGTVVLLGAGLLSLAIYGKRRRNS</sequence>
<feature type="domain" description="Ice-binding protein C-terminal" evidence="2">
    <location>
        <begin position="198"/>
        <end position="222"/>
    </location>
</feature>
<dbReference type="NCBIfam" id="NF038141">
    <property type="entry name" value="choice_anch_N"/>
    <property type="match status" value="1"/>
</dbReference>
<keyword evidence="1" id="KW-0732">Signal</keyword>
<dbReference type="HOGENOM" id="CLU_1228480_0_0_7"/>
<name>C6E4A8_GEOSM</name>
<reference evidence="3" key="1">
    <citation type="submission" date="2009-07" db="EMBL/GenBank/DDBJ databases">
        <title>Complete sequence of Geobacter sp. M21.</title>
        <authorList>
            <consortium name="US DOE Joint Genome Institute"/>
            <person name="Lucas S."/>
            <person name="Copeland A."/>
            <person name="Lapidus A."/>
            <person name="Glavina del Rio T."/>
            <person name="Dalin E."/>
            <person name="Tice H."/>
            <person name="Bruce D."/>
            <person name="Goodwin L."/>
            <person name="Pitluck S."/>
            <person name="Saunders E."/>
            <person name="Brettin T."/>
            <person name="Detter J.C."/>
            <person name="Han C."/>
            <person name="Larimer F."/>
            <person name="Land M."/>
            <person name="Hauser L."/>
            <person name="Kyrpides N."/>
            <person name="Ovchinnikova G."/>
            <person name="Lovley D."/>
        </authorList>
    </citation>
    <scope>NUCLEOTIDE SEQUENCE [LARGE SCALE GENOMIC DNA]</scope>
    <source>
        <strain evidence="3">M21</strain>
    </source>
</reference>
<gene>
    <name evidence="3" type="ordered locus">GM21_1347</name>
</gene>
<dbReference type="Pfam" id="PF07589">
    <property type="entry name" value="PEP-CTERM"/>
    <property type="match status" value="1"/>
</dbReference>
<feature type="signal peptide" evidence="1">
    <location>
        <begin position="1"/>
        <end position="21"/>
    </location>
</feature>
<dbReference type="NCBIfam" id="TIGR02595">
    <property type="entry name" value="PEP_CTERM"/>
    <property type="match status" value="1"/>
</dbReference>
<dbReference type="KEGG" id="gem:GM21_1347"/>
<protein>
    <recommendedName>
        <fullName evidence="2">Ice-binding protein C-terminal domain-containing protein</fullName>
    </recommendedName>
</protein>
<organism evidence="3">
    <name type="scientific">Geobacter sp. (strain M21)</name>
    <dbReference type="NCBI Taxonomy" id="443144"/>
    <lineage>
        <taxon>Bacteria</taxon>
        <taxon>Pseudomonadati</taxon>
        <taxon>Thermodesulfobacteriota</taxon>
        <taxon>Desulfuromonadia</taxon>
        <taxon>Geobacterales</taxon>
        <taxon>Geobacteraceae</taxon>
        <taxon>Geobacter</taxon>
    </lineage>
</organism>
<dbReference type="OrthoDB" id="5513206at2"/>
<dbReference type="EMBL" id="CP001661">
    <property type="protein sequence ID" value="ACT17406.1"/>
    <property type="molecule type" value="Genomic_DNA"/>
</dbReference>
<evidence type="ECO:0000313" key="3">
    <source>
        <dbReference type="EMBL" id="ACT17406.1"/>
    </source>
</evidence>
<feature type="chain" id="PRO_5002963481" description="Ice-binding protein C-terminal domain-containing protein" evidence="1">
    <location>
        <begin position="22"/>
        <end position="225"/>
    </location>
</feature>
<dbReference type="InterPro" id="IPR013424">
    <property type="entry name" value="Ice-binding_C"/>
</dbReference>
<evidence type="ECO:0000256" key="1">
    <source>
        <dbReference type="SAM" id="SignalP"/>
    </source>
</evidence>
<proteinExistence type="predicted"/>